<feature type="transmembrane region" description="Helical" evidence="1">
    <location>
        <begin position="18"/>
        <end position="40"/>
    </location>
</feature>
<proteinExistence type="predicted"/>
<keyword evidence="1" id="KW-0812">Transmembrane</keyword>
<evidence type="ECO:0000256" key="1">
    <source>
        <dbReference type="SAM" id="Phobius"/>
    </source>
</evidence>
<dbReference type="EMBL" id="ABQC02000020">
    <property type="protein sequence ID" value="EDY95232.1"/>
    <property type="molecule type" value="Genomic_DNA"/>
</dbReference>
<evidence type="ECO:0000313" key="2">
    <source>
        <dbReference type="EMBL" id="EDY95232.1"/>
    </source>
</evidence>
<reference evidence="2 3" key="1">
    <citation type="submission" date="2008-08" db="EMBL/GenBank/DDBJ databases">
        <title>Draft genome sequence of Bacteroides plebeius (DSM 17135).</title>
        <authorList>
            <person name="Sudarsanam P."/>
            <person name="Ley R."/>
            <person name="Guruge J."/>
            <person name="Turnbaugh P.J."/>
            <person name="Mahowald M."/>
            <person name="Liep D."/>
            <person name="Gordon J."/>
        </authorList>
    </citation>
    <scope>NUCLEOTIDE SEQUENCE [LARGE SCALE GENOMIC DNA]</scope>
    <source>
        <strain evidence="3">DSM 17135 / JCM 12973 / M2</strain>
    </source>
</reference>
<sequence length="147" mass="16900">MATFATFFEGISMNKWKIFACISLITLMSVLVGANFFALYSTVLNENNTTEENQSADFIYQHPDNIPSKTLDFLIANRQADIPQKILFIQTQKNLDGKFFLPVFSFGQDFISRPPTHLGLVCSVYSTHPYTQLDKFYYLYTLKKILI</sequence>
<reference evidence="2 3" key="2">
    <citation type="submission" date="2008-08" db="EMBL/GenBank/DDBJ databases">
        <authorList>
            <person name="Fulton L."/>
            <person name="Clifton S."/>
            <person name="Fulton B."/>
            <person name="Xu J."/>
            <person name="Minx P."/>
            <person name="Pepin K.H."/>
            <person name="Johnson M."/>
            <person name="Thiruvilangam P."/>
            <person name="Bhonagiri V."/>
            <person name="Nash W.E."/>
            <person name="Mardis E.R."/>
            <person name="Wilson R.K."/>
        </authorList>
    </citation>
    <scope>NUCLEOTIDE SEQUENCE [LARGE SCALE GENOMIC DNA]</scope>
    <source>
        <strain evidence="3">DSM 17135 / JCM 12973 / M2</strain>
    </source>
</reference>
<name>B5D018_PHOPM</name>
<keyword evidence="1" id="KW-0472">Membrane</keyword>
<dbReference type="AlphaFoldDB" id="B5D018"/>
<accession>B5D018</accession>
<protein>
    <submittedName>
        <fullName evidence="2">Uncharacterized protein</fullName>
    </submittedName>
</protein>
<gene>
    <name evidence="2" type="ORF">BACPLE_02339</name>
</gene>
<dbReference type="HOGENOM" id="CLU_1764365_0_0_10"/>
<keyword evidence="1" id="KW-1133">Transmembrane helix</keyword>
<organism evidence="2 3">
    <name type="scientific">Phocaeicola plebeius (strain DSM 17135 / JCM 12973 / CCUG 54634 / M2)</name>
    <name type="common">Bacteroides plebeius</name>
    <dbReference type="NCBI Taxonomy" id="484018"/>
    <lineage>
        <taxon>Bacteria</taxon>
        <taxon>Pseudomonadati</taxon>
        <taxon>Bacteroidota</taxon>
        <taxon>Bacteroidia</taxon>
        <taxon>Bacteroidales</taxon>
        <taxon>Bacteroidaceae</taxon>
        <taxon>Phocaeicola</taxon>
    </lineage>
</organism>
<dbReference type="Proteomes" id="UP000003452">
    <property type="component" value="Unassembled WGS sequence"/>
</dbReference>
<evidence type="ECO:0000313" key="3">
    <source>
        <dbReference type="Proteomes" id="UP000003452"/>
    </source>
</evidence>
<comment type="caution">
    <text evidence="2">The sequence shown here is derived from an EMBL/GenBank/DDBJ whole genome shotgun (WGS) entry which is preliminary data.</text>
</comment>